<dbReference type="Pfam" id="PF04053">
    <property type="entry name" value="B-prop_COPA_B_2nd"/>
    <property type="match status" value="1"/>
</dbReference>
<evidence type="ECO:0000256" key="13">
    <source>
        <dbReference type="ARBA" id="ARBA00057585"/>
    </source>
</evidence>
<evidence type="ECO:0000256" key="10">
    <source>
        <dbReference type="ARBA" id="ARBA00023136"/>
    </source>
</evidence>
<feature type="repeat" description="WD" evidence="17">
    <location>
        <begin position="89"/>
        <end position="130"/>
    </location>
</feature>
<dbReference type="PROSITE" id="PS00678">
    <property type="entry name" value="WD_REPEATS_1"/>
    <property type="match status" value="1"/>
</dbReference>
<dbReference type="InterPro" id="IPR036322">
    <property type="entry name" value="WD40_repeat_dom_sf"/>
</dbReference>
<dbReference type="PRINTS" id="PR00320">
    <property type="entry name" value="GPROTEINBRPT"/>
</dbReference>
<dbReference type="Gene3D" id="2.130.10.10">
    <property type="entry name" value="YVTN repeat-like/Quinoprotein amine dehydrogenase"/>
    <property type="match status" value="1"/>
</dbReference>
<dbReference type="InterPro" id="IPR056176">
    <property type="entry name" value="TPR_COPA_B"/>
</dbReference>
<evidence type="ECO:0000256" key="6">
    <source>
        <dbReference type="ARBA" id="ARBA00022737"/>
    </source>
</evidence>
<dbReference type="EMBL" id="JARGDH010000003">
    <property type="protein sequence ID" value="KAL0273701.1"/>
    <property type="molecule type" value="Genomic_DNA"/>
</dbReference>
<proteinExistence type="predicted"/>
<dbReference type="CDD" id="cd22948">
    <property type="entry name" value="Coatomer_WDAD_alpha"/>
    <property type="match status" value="1"/>
</dbReference>
<dbReference type="InterPro" id="IPR019775">
    <property type="entry name" value="WD40_repeat_CS"/>
</dbReference>
<comment type="function">
    <text evidence="12">The coatomer is a cytosolic protein complex that binds to dilysine motifs and reversibly associates with Golgi non-clathrin-coated vesicles, which further mediate biosynthetic protein transport from the ER, via the Golgi up to the trans Golgi network. Coatomer complex is required for budding from Golgi membranes, and is essential for the retrograde Golgi-to-ER transport of dilysine-tagged proteins. In mammals, the coatomer can only be recruited by membranes associated to ADP-ribosylation factors (ARFs), which are small GTP-binding proteins; the complex also influences the Golgi structural integrity, as well as the processing, activity, and endocytic recycling of LDL receptors.</text>
</comment>
<evidence type="ECO:0000256" key="7">
    <source>
        <dbReference type="ARBA" id="ARBA00022892"/>
    </source>
</evidence>
<evidence type="ECO:0000256" key="9">
    <source>
        <dbReference type="ARBA" id="ARBA00023034"/>
    </source>
</evidence>
<evidence type="ECO:0000259" key="20">
    <source>
        <dbReference type="Pfam" id="PF23953"/>
    </source>
</evidence>
<evidence type="ECO:0000256" key="17">
    <source>
        <dbReference type="PROSITE-ProRule" id="PRU00221"/>
    </source>
</evidence>
<dbReference type="Gene3D" id="1.25.40.470">
    <property type="match status" value="1"/>
</dbReference>
<keyword evidence="8 16" id="KW-0653">Protein transport</keyword>
<keyword evidence="10 16" id="KW-0472">Membrane</keyword>
<dbReference type="PROSITE" id="PS50294">
    <property type="entry name" value="WD_REPEATS_REGION"/>
    <property type="match status" value="5"/>
</dbReference>
<feature type="domain" description="COPA/B second beta-propeller" evidence="18">
    <location>
        <begin position="346"/>
        <end position="584"/>
    </location>
</feature>
<feature type="domain" description="COPA/B TPR" evidence="20">
    <location>
        <begin position="611"/>
        <end position="768"/>
    </location>
</feature>
<dbReference type="InterPro" id="IPR010714">
    <property type="entry name" value="Coatomer_asu_C"/>
</dbReference>
<dbReference type="CDD" id="cd00200">
    <property type="entry name" value="WD40"/>
    <property type="match status" value="1"/>
</dbReference>
<dbReference type="Pfam" id="PF00400">
    <property type="entry name" value="WD40"/>
    <property type="match status" value="6"/>
</dbReference>
<dbReference type="SMART" id="SM00320">
    <property type="entry name" value="WD40"/>
    <property type="match status" value="7"/>
</dbReference>
<sequence length="1221" mass="138362">MLTKFETKSARVKGLSFHPKRPWILASLHNGVIQLWDYRMCTLLDKFDEHDGPVRGICFHNQQPLFVSGGDDYKIKVWNYKQRRCIFTLLGHLDYIRTTTFHHEYPWILSASDDQTIRIWNWQSRTCICVLTGHNHYVMCAQFHPSEDIIVSASLDQTVRVWDISGLRKKNVAPGPGGLEEHLKNPGTTDLFGQVDAVVKHVLEGHDRGVNWSCFHPTLPLIISGADDRQIKLWRMNDAKAWEVDTCRGHFNNVSCVLFHPRGELMLSNSEDKSIRVWDMTKRTCLHTFRREHERFWVLAAHPSLNLFAAGHDAGMIIFKLERERPAFAVHQNILYYVKERFLRKLDFLTSKDVAVMELRGGGKVPTYCMSYNPAENAVLLCTRASNVENSTYDLYTIPKDVDSQNPVCPDSKRSTGITAIWVARNRFAVLDRTHSLVIKNLKNEVTKKIQAPNCDEIFYAGTGMLLLRDADGVTLFDVQQKRTLAQVKMTKCRYVMWSADMSHVALLAKHTVNLCNRKLESLCSIHENTRVKSGAWDDNGVFIYTTSNHIKYAITNGDSGIIRTLDLPIYVTRVKGNQVFCLDRQCGSRILNINPTEFKFKLALINRKYDEVLHMVRNDRLVGQSIIAYLQQKGYPEVALHFVKDEKTRFGLALECGNIEIALEAARVLEDKACWERLAEAALRQGNHQIVEMCYQRTKNFDKLSFLYLITGNLEKLRKMMKIAEIRKDLSGQYQNALFLGDVAERIMILKNCGQVSLAYLTAATHGLTEEAENLKTQISPEKGNLPKINPNALLLKPPIPIMQAETNWPLLTVSKGFFEGAMLQKGKPGAATLAADITEDTTPEGWGADAELGLDEEGMEGEEIEKAEPGEEGGGWDVGDEGLDLPELETPAVTATGDNYFVTPTKGLPQTQLWTNNSRLVVDHVLAGSFESAFRLLHDQVGVVNFEPYRNLFMNAFSRSRTTYAAMPSLTSLNGYPLRNWKDAGQKGGLPAIGLKLSDLVQRLQICYQLTTTGKFTEAIEKFRSLLLSITLLVVDNRQEVAEAVQLLQICREYIVGLMMETTRKDLPKNTLDEQKRLCEMAAYFTHCNLQPVHQILTLRTALNLFFKLKNYKTAASFGRRLLELGPRPEVAAQARKILQACDKSLVDEHELQYDEHNPFSLCGKTYKPIYRGKPEETCPLCRASFFPQFKGMVCNVCTVAEIGKDSIGLRISTLQFRQ</sequence>
<evidence type="ECO:0000256" key="5">
    <source>
        <dbReference type="ARBA" id="ARBA00022574"/>
    </source>
</evidence>
<evidence type="ECO:0000313" key="21">
    <source>
        <dbReference type="EMBL" id="KAL0273701.1"/>
    </source>
</evidence>
<dbReference type="InterPro" id="IPR015943">
    <property type="entry name" value="WD40/YVTN_repeat-like_dom_sf"/>
</dbReference>
<evidence type="ECO:0000259" key="18">
    <source>
        <dbReference type="Pfam" id="PF04053"/>
    </source>
</evidence>
<evidence type="ECO:0000259" key="19">
    <source>
        <dbReference type="Pfam" id="PF06957"/>
    </source>
</evidence>
<dbReference type="GO" id="GO:0006886">
    <property type="term" value="P:intracellular protein transport"/>
    <property type="evidence" value="ECO:0007669"/>
    <property type="project" value="UniProtKB-UniRule"/>
</dbReference>
<evidence type="ECO:0000256" key="3">
    <source>
        <dbReference type="ARBA" id="ARBA00022448"/>
    </source>
</evidence>
<dbReference type="SUPFAM" id="SSF50978">
    <property type="entry name" value="WD40 repeat-like"/>
    <property type="match status" value="1"/>
</dbReference>
<keyword evidence="6" id="KW-0677">Repeat</keyword>
<organism evidence="21">
    <name type="scientific">Menopon gallinae</name>
    <name type="common">poultry shaft louse</name>
    <dbReference type="NCBI Taxonomy" id="328185"/>
    <lineage>
        <taxon>Eukaryota</taxon>
        <taxon>Metazoa</taxon>
        <taxon>Ecdysozoa</taxon>
        <taxon>Arthropoda</taxon>
        <taxon>Hexapoda</taxon>
        <taxon>Insecta</taxon>
        <taxon>Pterygota</taxon>
        <taxon>Neoptera</taxon>
        <taxon>Paraneoptera</taxon>
        <taxon>Psocodea</taxon>
        <taxon>Troctomorpha</taxon>
        <taxon>Phthiraptera</taxon>
        <taxon>Amblycera</taxon>
        <taxon>Menoponidae</taxon>
        <taxon>Menopon</taxon>
    </lineage>
</organism>
<evidence type="ECO:0000256" key="2">
    <source>
        <dbReference type="ARBA" id="ARBA00004347"/>
    </source>
</evidence>
<keyword evidence="7 16" id="KW-0931">ER-Golgi transport</keyword>
<dbReference type="GO" id="GO:0006891">
    <property type="term" value="P:intra-Golgi vesicle-mediated transport"/>
    <property type="evidence" value="ECO:0007669"/>
    <property type="project" value="TreeGrafter"/>
</dbReference>
<dbReference type="PROSITE" id="PS50082">
    <property type="entry name" value="WD_REPEATS_2"/>
    <property type="match status" value="5"/>
</dbReference>
<dbReference type="InterPro" id="IPR050844">
    <property type="entry name" value="Coatomer_complex_subunit"/>
</dbReference>
<dbReference type="FunFam" id="2.130.10.10:FF:000010">
    <property type="entry name" value="Coatomer subunit alpha"/>
    <property type="match status" value="1"/>
</dbReference>
<name>A0AAW2HW00_9NEOP</name>
<dbReference type="InterPro" id="IPR016391">
    <property type="entry name" value="Coatomer_asu"/>
</dbReference>
<dbReference type="InterPro" id="IPR001680">
    <property type="entry name" value="WD40_rpt"/>
</dbReference>
<dbReference type="InterPro" id="IPR006692">
    <property type="entry name" value="Beta-prop_COPA/B_2nd"/>
</dbReference>
<comment type="subunit">
    <text evidence="14">Oligomeric complex that consists of at least the alpha, beta, beta', gamma, delta, epsilon and zeta subunits. Interacts with SCYL1. Interacts with JAGN1. Interacts with TMEM41B. Interacts with SVEP1. Probably interacts with PEX11A.</text>
</comment>
<keyword evidence="3 16" id="KW-0813">Transport</keyword>
<protein>
    <recommendedName>
        <fullName evidence="15 16">Coatomer subunit alpha</fullName>
    </recommendedName>
</protein>
<evidence type="ECO:0000256" key="11">
    <source>
        <dbReference type="ARBA" id="ARBA00023329"/>
    </source>
</evidence>
<feature type="repeat" description="WD" evidence="17">
    <location>
        <begin position="131"/>
        <end position="165"/>
    </location>
</feature>
<evidence type="ECO:0000256" key="16">
    <source>
        <dbReference type="PIRNR" id="PIRNR003354"/>
    </source>
</evidence>
<evidence type="ECO:0000256" key="14">
    <source>
        <dbReference type="ARBA" id="ARBA00062633"/>
    </source>
</evidence>
<evidence type="ECO:0000256" key="1">
    <source>
        <dbReference type="ARBA" id="ARBA00004255"/>
    </source>
</evidence>
<dbReference type="GO" id="GO:0000139">
    <property type="term" value="C:Golgi membrane"/>
    <property type="evidence" value="ECO:0007669"/>
    <property type="project" value="UniProtKB-SubCell"/>
</dbReference>
<dbReference type="GO" id="GO:0006890">
    <property type="term" value="P:retrograde vesicle-mediated transport, Golgi to endoplasmic reticulum"/>
    <property type="evidence" value="ECO:0007669"/>
    <property type="project" value="TreeGrafter"/>
</dbReference>
<gene>
    <name evidence="21" type="ORF">PYX00_006320</name>
</gene>
<keyword evidence="9 16" id="KW-0333">Golgi apparatus</keyword>
<comment type="function">
    <text evidence="13">Xenin stimulates exocrine pancreatic secretion. It inhibits pentagastrin-stimulated secretion of acid, to induce exocrine pancreatic secretion and to affect small and large intestinal motility. In the gut, xenin interacts with the neurotensin receptor.</text>
</comment>
<evidence type="ECO:0000256" key="8">
    <source>
        <dbReference type="ARBA" id="ARBA00022927"/>
    </source>
</evidence>
<dbReference type="GO" id="GO:0005198">
    <property type="term" value="F:structural molecule activity"/>
    <property type="evidence" value="ECO:0007669"/>
    <property type="project" value="InterPro"/>
</dbReference>
<feature type="domain" description="Coatomer alpha subunit C-terminal" evidence="19">
    <location>
        <begin position="817"/>
        <end position="1220"/>
    </location>
</feature>
<comment type="caution">
    <text evidence="21">The sequence shown here is derived from an EMBL/GenBank/DDBJ whole genome shotgun (WGS) entry which is preliminary data.</text>
</comment>
<dbReference type="InterPro" id="IPR047312">
    <property type="entry name" value="Coatomer_alpha_WD-assoc_reg"/>
</dbReference>
<dbReference type="FunFam" id="1.25.40.470:FF:000002">
    <property type="entry name" value="Coatomer subunit alpha"/>
    <property type="match status" value="1"/>
</dbReference>
<dbReference type="PANTHER" id="PTHR19876:SF1">
    <property type="entry name" value="COATOMER SUBUNIT ALPHA"/>
    <property type="match status" value="1"/>
</dbReference>
<comment type="subcellular location">
    <subcellularLocation>
        <location evidence="16">Cytoplasm</location>
    </subcellularLocation>
    <subcellularLocation>
        <location evidence="1 16">Golgi apparatus membrane</location>
        <topology evidence="1 16">Peripheral membrane protein</topology>
        <orientation evidence="1">Cytoplasmic side</orientation>
    </subcellularLocation>
    <subcellularLocation>
        <location evidence="2">Cytoplasmic vesicle</location>
        <location evidence="2">COPI-coated vesicle membrane</location>
        <topology evidence="2">Peripheral membrane protein</topology>
        <orientation evidence="2">Cytoplasmic side</orientation>
    </subcellularLocation>
</comment>
<feature type="repeat" description="WD" evidence="17">
    <location>
        <begin position="47"/>
        <end position="88"/>
    </location>
</feature>
<dbReference type="AlphaFoldDB" id="A0AAW2HW00"/>
<feature type="repeat" description="WD" evidence="17">
    <location>
        <begin position="247"/>
        <end position="288"/>
    </location>
</feature>
<reference evidence="21" key="1">
    <citation type="journal article" date="2024" name="Gigascience">
        <title>Chromosome-level genome of the poultry shaft louse Menopon gallinae provides insight into the host-switching and adaptive evolution of parasitic lice.</title>
        <authorList>
            <person name="Xu Y."/>
            <person name="Ma L."/>
            <person name="Liu S."/>
            <person name="Liang Y."/>
            <person name="Liu Q."/>
            <person name="He Z."/>
            <person name="Tian L."/>
            <person name="Duan Y."/>
            <person name="Cai W."/>
            <person name="Li H."/>
            <person name="Song F."/>
        </authorList>
    </citation>
    <scope>NUCLEOTIDE SEQUENCE</scope>
    <source>
        <strain evidence="21">Cailab_2023a</strain>
    </source>
</reference>
<dbReference type="GO" id="GO:0006888">
    <property type="term" value="P:endoplasmic reticulum to Golgi vesicle-mediated transport"/>
    <property type="evidence" value="ECO:0007669"/>
    <property type="project" value="InterPro"/>
</dbReference>
<keyword evidence="5 17" id="KW-0853">WD repeat</keyword>
<keyword evidence="4 16" id="KW-0963">Cytoplasm</keyword>
<dbReference type="PIRSF" id="PIRSF003354">
    <property type="entry name" value="Coatomer_alpha_subunit"/>
    <property type="match status" value="1"/>
</dbReference>
<evidence type="ECO:0000256" key="15">
    <source>
        <dbReference type="ARBA" id="ARBA00073979"/>
    </source>
</evidence>
<dbReference type="Pfam" id="PF06957">
    <property type="entry name" value="COPI_C"/>
    <property type="match status" value="1"/>
</dbReference>
<dbReference type="GO" id="GO:0030126">
    <property type="term" value="C:COPI vesicle coat"/>
    <property type="evidence" value="ECO:0007669"/>
    <property type="project" value="UniProtKB-UniRule"/>
</dbReference>
<feature type="repeat" description="WD" evidence="17">
    <location>
        <begin position="203"/>
        <end position="244"/>
    </location>
</feature>
<dbReference type="SUPFAM" id="SSF51004">
    <property type="entry name" value="C-terminal (heme d1) domain of cytochrome cd1-nitrite reductase"/>
    <property type="match status" value="1"/>
</dbReference>
<dbReference type="InterPro" id="IPR020472">
    <property type="entry name" value="WD40_PAC1"/>
</dbReference>
<evidence type="ECO:0000256" key="12">
    <source>
        <dbReference type="ARBA" id="ARBA00024791"/>
    </source>
</evidence>
<accession>A0AAW2HW00</accession>
<evidence type="ECO:0000256" key="4">
    <source>
        <dbReference type="ARBA" id="ARBA00022490"/>
    </source>
</evidence>
<keyword evidence="11" id="KW-0968">Cytoplasmic vesicle</keyword>
<dbReference type="InterPro" id="IPR011048">
    <property type="entry name" value="Haem_d1_sf"/>
</dbReference>
<dbReference type="Pfam" id="PF23953">
    <property type="entry name" value="TPR_COPA_B"/>
    <property type="match status" value="1"/>
</dbReference>
<dbReference type="PANTHER" id="PTHR19876">
    <property type="entry name" value="COATOMER"/>
    <property type="match status" value="1"/>
</dbReference>